<dbReference type="Proteomes" id="UP000663823">
    <property type="component" value="Unassembled WGS sequence"/>
</dbReference>
<evidence type="ECO:0000313" key="1">
    <source>
        <dbReference type="EMBL" id="CAF4145645.1"/>
    </source>
</evidence>
<comment type="caution">
    <text evidence="1">The sequence shown here is derived from an EMBL/GenBank/DDBJ whole genome shotgun (WGS) entry which is preliminary data.</text>
</comment>
<dbReference type="AlphaFoldDB" id="A0A819Y1Z9"/>
<feature type="non-terminal residue" evidence="1">
    <location>
        <position position="89"/>
    </location>
</feature>
<protein>
    <submittedName>
        <fullName evidence="1">Uncharacterized protein</fullName>
    </submittedName>
</protein>
<sequence length="89" mass="10383">MVSFMTHFNNKDDNLETYSIFWLDASVHNKENLDAKKRLRSIINRLQTFVDPDEFMARVRCICQGDLTILIVSGQLSRLVVPKMQKLPQ</sequence>
<accession>A0A819Y1Z9</accession>
<dbReference type="EMBL" id="CAJOAX010014573">
    <property type="protein sequence ID" value="CAF4145645.1"/>
    <property type="molecule type" value="Genomic_DNA"/>
</dbReference>
<evidence type="ECO:0000313" key="2">
    <source>
        <dbReference type="Proteomes" id="UP000663823"/>
    </source>
</evidence>
<gene>
    <name evidence="1" type="ORF">OTI717_LOCUS35966</name>
</gene>
<proteinExistence type="predicted"/>
<organism evidence="1 2">
    <name type="scientific">Rotaria sordida</name>
    <dbReference type="NCBI Taxonomy" id="392033"/>
    <lineage>
        <taxon>Eukaryota</taxon>
        <taxon>Metazoa</taxon>
        <taxon>Spiralia</taxon>
        <taxon>Gnathifera</taxon>
        <taxon>Rotifera</taxon>
        <taxon>Eurotatoria</taxon>
        <taxon>Bdelloidea</taxon>
        <taxon>Philodinida</taxon>
        <taxon>Philodinidae</taxon>
        <taxon>Rotaria</taxon>
    </lineage>
</organism>
<name>A0A819Y1Z9_9BILA</name>
<reference evidence="1" key="1">
    <citation type="submission" date="2021-02" db="EMBL/GenBank/DDBJ databases">
        <authorList>
            <person name="Nowell W R."/>
        </authorList>
    </citation>
    <scope>NUCLEOTIDE SEQUENCE</scope>
</reference>